<evidence type="ECO:0000256" key="9">
    <source>
        <dbReference type="ARBA" id="ARBA00022946"/>
    </source>
</evidence>
<evidence type="ECO:0000256" key="8">
    <source>
        <dbReference type="ARBA" id="ARBA00022692"/>
    </source>
</evidence>
<keyword evidence="5" id="KW-0150">Chloroplast</keyword>
<dbReference type="GO" id="GO:0030076">
    <property type="term" value="C:light-harvesting complex"/>
    <property type="evidence" value="ECO:0007669"/>
    <property type="project" value="UniProtKB-KW"/>
</dbReference>
<keyword evidence="10" id="KW-1133">Transmembrane helix</keyword>
<keyword evidence="19" id="KW-1185">Reference proteome</keyword>
<keyword evidence="8" id="KW-0812">Transmembrane</keyword>
<keyword evidence="12" id="KW-0793">Thylakoid</keyword>
<feature type="binding site" description="axial binding residue" evidence="17">
    <location>
        <position position="112"/>
    </location>
    <ligand>
        <name>chlorophyll b</name>
        <dbReference type="ChEBI" id="CHEBI:61721"/>
        <label>1</label>
    </ligand>
    <ligandPart>
        <name>Mg</name>
        <dbReference type="ChEBI" id="CHEBI:25107"/>
    </ligandPart>
</feature>
<protein>
    <submittedName>
        <fullName evidence="18">Uncharacterized protein</fullName>
    </submittedName>
</protein>
<evidence type="ECO:0000313" key="19">
    <source>
        <dbReference type="Proteomes" id="UP000198406"/>
    </source>
</evidence>
<dbReference type="GO" id="GO:0009523">
    <property type="term" value="C:photosystem II"/>
    <property type="evidence" value="ECO:0007669"/>
    <property type="project" value="UniProtKB-KW"/>
</dbReference>
<dbReference type="GO" id="GO:0016168">
    <property type="term" value="F:chlorophyll binding"/>
    <property type="evidence" value="ECO:0007669"/>
    <property type="project" value="UniProtKB-KW"/>
</dbReference>
<dbReference type="OrthoDB" id="423598at2759"/>
<keyword evidence="6" id="KW-0602">Photosynthesis</keyword>
<dbReference type="InterPro" id="IPR001344">
    <property type="entry name" value="Chloro_AB-bd_pln"/>
</dbReference>
<evidence type="ECO:0000256" key="4">
    <source>
        <dbReference type="ARBA" id="ARBA00022494"/>
    </source>
</evidence>
<evidence type="ECO:0000256" key="7">
    <source>
        <dbReference type="ARBA" id="ARBA00022640"/>
    </source>
</evidence>
<evidence type="ECO:0000256" key="2">
    <source>
        <dbReference type="ARBA" id="ARBA00004454"/>
    </source>
</evidence>
<evidence type="ECO:0000256" key="12">
    <source>
        <dbReference type="ARBA" id="ARBA00023078"/>
    </source>
</evidence>
<comment type="function">
    <text evidence="1">The light-harvesting complex (LHC) functions as a light receptor, it captures and delivers excitation energy to photosystems with which it is closely associated. Energy is transferred from the carotenoid and chlorophyll C (or B) to chlorophyll A and the photosynthetic reaction centers where it is used to synthesize ATP and reducing power.</text>
</comment>
<comment type="subcellular location">
    <subcellularLocation>
        <location evidence="2">Plastid</location>
        <location evidence="2">Chloroplast thylakoid membrane</location>
        <topology evidence="2">Multi-pass membrane protein</topology>
    </subcellularLocation>
</comment>
<accession>A0A1Z5J8M8</accession>
<feature type="binding site" evidence="17">
    <location>
        <position position="110"/>
    </location>
    <ligand>
        <name>chlorophyll a</name>
        <dbReference type="ChEBI" id="CHEBI:58416"/>
        <label>1</label>
    </ligand>
</feature>
<evidence type="ECO:0000256" key="1">
    <source>
        <dbReference type="ARBA" id="ARBA00004022"/>
    </source>
</evidence>
<reference evidence="18 19" key="1">
    <citation type="journal article" date="2015" name="Plant Cell">
        <title>Oil accumulation by the oleaginous diatom Fistulifera solaris as revealed by the genome and transcriptome.</title>
        <authorList>
            <person name="Tanaka T."/>
            <person name="Maeda Y."/>
            <person name="Veluchamy A."/>
            <person name="Tanaka M."/>
            <person name="Abida H."/>
            <person name="Marechal E."/>
            <person name="Bowler C."/>
            <person name="Muto M."/>
            <person name="Sunaga Y."/>
            <person name="Tanaka M."/>
            <person name="Yoshino T."/>
            <person name="Taniguchi T."/>
            <person name="Fukuda Y."/>
            <person name="Nemoto M."/>
            <person name="Matsumoto M."/>
            <person name="Wong P.S."/>
            <person name="Aburatani S."/>
            <person name="Fujibuchi W."/>
        </authorList>
    </citation>
    <scope>NUCLEOTIDE SEQUENCE [LARGE SCALE GENOMIC DNA]</scope>
    <source>
        <strain evidence="18 19">JPCC DA0580</strain>
    </source>
</reference>
<dbReference type="GO" id="GO:0009535">
    <property type="term" value="C:chloroplast thylakoid membrane"/>
    <property type="evidence" value="ECO:0007669"/>
    <property type="project" value="UniProtKB-SubCell"/>
</dbReference>
<feature type="binding site" evidence="17">
    <location>
        <position position="107"/>
    </location>
    <ligand>
        <name>chlorophyll b</name>
        <dbReference type="ChEBI" id="CHEBI:61721"/>
        <label>2</label>
    </ligand>
</feature>
<dbReference type="InterPro" id="IPR022796">
    <property type="entry name" value="Chloroa_b-bind"/>
</dbReference>
<evidence type="ECO:0000256" key="3">
    <source>
        <dbReference type="ARBA" id="ARBA00005933"/>
    </source>
</evidence>
<keyword evidence="11" id="KW-0157">Chromophore</keyword>
<keyword evidence="7" id="KW-0934">Plastid</keyword>
<proteinExistence type="inferred from homology"/>
<keyword evidence="9" id="KW-0809">Transit peptide</keyword>
<comment type="similarity">
    <text evidence="3">Belongs to the fucoxanthin chlorophyll protein family.</text>
</comment>
<dbReference type="GO" id="GO:0009765">
    <property type="term" value="P:photosynthesis, light harvesting"/>
    <property type="evidence" value="ECO:0007669"/>
    <property type="project" value="InterPro"/>
</dbReference>
<sequence length="239" mass="26068">MGMGRGIFLFQLHAVEIHDNTGTEYRIFFAIDTFSQQQESTMKIAIAASLIASAAAFAPVSQQAARSTALNAYENELGVQTPTGFYDPLGMLNNASQARFDRLREVEIKHGRICMLAVAGYLVTYAGIRLPGNIDYAGTKFADIPYGFGALEAVPKGGLAQIVAFVFFLELIMRPIVPGEFIGDFRNGAIDFGWDTFDAETKLKKRAIELNNGRAAQMGILGLMIHEKLGNLDLILPSP</sequence>
<evidence type="ECO:0000256" key="6">
    <source>
        <dbReference type="ARBA" id="ARBA00022531"/>
    </source>
</evidence>
<dbReference type="Pfam" id="PF00504">
    <property type="entry name" value="Chloroa_b-bind"/>
    <property type="match status" value="1"/>
</dbReference>
<dbReference type="PANTHER" id="PTHR21649">
    <property type="entry name" value="CHLOROPHYLL A/B BINDING PROTEIN"/>
    <property type="match status" value="1"/>
</dbReference>
<dbReference type="FunFam" id="1.10.3460.10:FF:000011">
    <property type="entry name" value="Fucoxanthin chlorophyll a/c protein 8"/>
    <property type="match status" value="1"/>
</dbReference>
<evidence type="ECO:0000256" key="13">
    <source>
        <dbReference type="ARBA" id="ARBA00023136"/>
    </source>
</evidence>
<name>A0A1Z5J8M8_FISSO</name>
<evidence type="ECO:0000256" key="5">
    <source>
        <dbReference type="ARBA" id="ARBA00022528"/>
    </source>
</evidence>
<evidence type="ECO:0000256" key="15">
    <source>
        <dbReference type="ARBA" id="ARBA00023276"/>
    </source>
</evidence>
<gene>
    <name evidence="18" type="ORF">FisN_3Lh562</name>
</gene>
<evidence type="ECO:0000256" key="14">
    <source>
        <dbReference type="ARBA" id="ARBA00023243"/>
    </source>
</evidence>
<evidence type="ECO:0000256" key="17">
    <source>
        <dbReference type="PIRSR" id="PIRSR601344-1"/>
    </source>
</evidence>
<dbReference type="InParanoid" id="A0A1Z5J8M8"/>
<evidence type="ECO:0000313" key="18">
    <source>
        <dbReference type="EMBL" id="GAX10353.1"/>
    </source>
</evidence>
<keyword evidence="13" id="KW-0472">Membrane</keyword>
<evidence type="ECO:0000256" key="11">
    <source>
        <dbReference type="ARBA" id="ARBA00022991"/>
    </source>
</evidence>
<dbReference type="SUPFAM" id="SSF103511">
    <property type="entry name" value="Chlorophyll a-b binding protein"/>
    <property type="match status" value="1"/>
</dbReference>
<dbReference type="EMBL" id="BDSP01000016">
    <property type="protein sequence ID" value="GAX10353.1"/>
    <property type="molecule type" value="Genomic_DNA"/>
</dbReference>
<keyword evidence="14" id="KW-0437">Light-harvesting polypeptide</keyword>
<keyword evidence="15" id="KW-0604">Photosystem II</keyword>
<comment type="caution">
    <text evidence="18">The sequence shown here is derived from an EMBL/GenBank/DDBJ whole genome shotgun (WGS) entry which is preliminary data.</text>
</comment>
<keyword evidence="4 17" id="KW-0148">Chlorophyll</keyword>
<dbReference type="AlphaFoldDB" id="A0A1Z5J8M8"/>
<evidence type="ECO:0000256" key="16">
    <source>
        <dbReference type="ARBA" id="ARBA00044011"/>
    </source>
</evidence>
<comment type="subunit">
    <text evidence="16">The LHC complex of chromophytic algae is composed of fucoxanthin, chlorophyll A and C bound non-covalently by fucoxanthin chlorophyll proteins (FCPs). The ratio of the pigments in LHC; fucoxanthin: chlorophyll C: chlorophyll A; (0.6-1): (0.1-0.3): (1).</text>
</comment>
<dbReference type="Gene3D" id="1.10.3460.10">
    <property type="entry name" value="Chlorophyll a/b binding protein domain"/>
    <property type="match status" value="1"/>
</dbReference>
<evidence type="ECO:0000256" key="10">
    <source>
        <dbReference type="ARBA" id="ARBA00022989"/>
    </source>
</evidence>
<dbReference type="Proteomes" id="UP000198406">
    <property type="component" value="Unassembled WGS sequence"/>
</dbReference>
<organism evidence="18 19">
    <name type="scientific">Fistulifera solaris</name>
    <name type="common">Oleaginous diatom</name>
    <dbReference type="NCBI Taxonomy" id="1519565"/>
    <lineage>
        <taxon>Eukaryota</taxon>
        <taxon>Sar</taxon>
        <taxon>Stramenopiles</taxon>
        <taxon>Ochrophyta</taxon>
        <taxon>Bacillariophyta</taxon>
        <taxon>Bacillariophyceae</taxon>
        <taxon>Bacillariophycidae</taxon>
        <taxon>Naviculales</taxon>
        <taxon>Naviculaceae</taxon>
        <taxon>Fistulifera</taxon>
    </lineage>
</organism>